<accession>A0A8C4NGT2</accession>
<dbReference type="Ensembl" id="ENSEBUT00000006982.1">
    <property type="protein sequence ID" value="ENSEBUP00000006525.1"/>
    <property type="gene ID" value="ENSEBUG00000004323.1"/>
</dbReference>
<keyword evidence="3" id="KW-1185">Reference proteome</keyword>
<dbReference type="OMA" id="YSVCAAM"/>
<dbReference type="PANTHER" id="PTHR46564:SF1">
    <property type="entry name" value="TRANSPOSASE"/>
    <property type="match status" value="1"/>
</dbReference>
<dbReference type="Pfam" id="PF13358">
    <property type="entry name" value="DDE_3"/>
    <property type="match status" value="1"/>
</dbReference>
<proteinExistence type="predicted"/>
<reference evidence="2" key="1">
    <citation type="submission" date="2025-08" db="UniProtKB">
        <authorList>
            <consortium name="Ensembl"/>
        </authorList>
    </citation>
    <scope>IDENTIFICATION</scope>
</reference>
<evidence type="ECO:0000313" key="3">
    <source>
        <dbReference type="Proteomes" id="UP000694388"/>
    </source>
</evidence>
<evidence type="ECO:0000259" key="1">
    <source>
        <dbReference type="Pfam" id="PF13358"/>
    </source>
</evidence>
<evidence type="ECO:0000313" key="2">
    <source>
        <dbReference type="Ensembl" id="ENSEBUP00000006525.1"/>
    </source>
</evidence>
<dbReference type="InterPro" id="IPR009057">
    <property type="entry name" value="Homeodomain-like_sf"/>
</dbReference>
<organism evidence="2 3">
    <name type="scientific">Eptatretus burgeri</name>
    <name type="common">Inshore hagfish</name>
    <dbReference type="NCBI Taxonomy" id="7764"/>
    <lineage>
        <taxon>Eukaryota</taxon>
        <taxon>Metazoa</taxon>
        <taxon>Chordata</taxon>
        <taxon>Craniata</taxon>
        <taxon>Vertebrata</taxon>
        <taxon>Cyclostomata</taxon>
        <taxon>Myxini</taxon>
        <taxon>Myxiniformes</taxon>
        <taxon>Myxinidae</taxon>
        <taxon>Eptatretinae</taxon>
        <taxon>Eptatretus</taxon>
    </lineage>
</organism>
<dbReference type="GeneTree" id="ENSGT00940000166084"/>
<dbReference type="Gene3D" id="3.30.420.10">
    <property type="entry name" value="Ribonuclease H-like superfamily/Ribonuclease H"/>
    <property type="match status" value="1"/>
</dbReference>
<dbReference type="SUPFAM" id="SSF46689">
    <property type="entry name" value="Homeodomain-like"/>
    <property type="match status" value="1"/>
</dbReference>
<dbReference type="InterPro" id="IPR036397">
    <property type="entry name" value="RNaseH_sf"/>
</dbReference>
<dbReference type="GO" id="GO:0003676">
    <property type="term" value="F:nucleic acid binding"/>
    <property type="evidence" value="ECO:0007669"/>
    <property type="project" value="InterPro"/>
</dbReference>
<dbReference type="Proteomes" id="UP000694388">
    <property type="component" value="Unplaced"/>
</dbReference>
<sequence length="428" mass="48661">MDPADHVKDSEKVEEFEILRIKIENVNSDVSEEVGGDVDDGMVRRVKIEPGSIECMEFKEDSQIAMAARGHYRRVSDVDRDRLIDAFENNMLDYLELADNLGITRATARSIVSIYLRTGRRERLPKGGAHNAKMDNDMRQCLQHLLDVNPLLTLTQMKKNLQAALPNKPHVSTSTIARSIDGMLLTLKLTEDVPDARNSPRVLDQRMQYAQWFLQHGVVAHCVFIDETGYNVWTRRSFGRAPRGLPARRVVHGQRGRNCNITFAVCAEVGLVHYQIAFETVTRQSFEGFLANTARECANVFPAGEPVFLIYDNARPHVQAQLPPDAYPNIQLKLLPPYSPFLNCTEIAHSAFKASVKRDLALPEWQHRVGDRDAAHQAGLNLQQWRCQLLQEVARQNFDAITQEKCARWFKHTQTYMHSCLAHHDIDG</sequence>
<reference evidence="2" key="2">
    <citation type="submission" date="2025-09" db="UniProtKB">
        <authorList>
            <consortium name="Ensembl"/>
        </authorList>
    </citation>
    <scope>IDENTIFICATION</scope>
</reference>
<dbReference type="AlphaFoldDB" id="A0A8C4NGT2"/>
<dbReference type="PANTHER" id="PTHR46564">
    <property type="entry name" value="TRANSPOSASE"/>
    <property type="match status" value="1"/>
</dbReference>
<feature type="domain" description="Tc1-like transposase DDE" evidence="1">
    <location>
        <begin position="222"/>
        <end position="358"/>
    </location>
</feature>
<name>A0A8C4NGT2_EPTBU</name>
<protein>
    <recommendedName>
        <fullName evidence="1">Tc1-like transposase DDE domain-containing protein</fullName>
    </recommendedName>
</protein>
<dbReference type="InterPro" id="IPR038717">
    <property type="entry name" value="Tc1-like_DDE_dom"/>
</dbReference>